<dbReference type="OrthoDB" id="8004021at2"/>
<protein>
    <submittedName>
        <fullName evidence="3">Uncharacterized protein</fullName>
    </submittedName>
</protein>
<keyword evidence="2" id="KW-0812">Transmembrane</keyword>
<evidence type="ECO:0000256" key="2">
    <source>
        <dbReference type="SAM" id="Phobius"/>
    </source>
</evidence>
<dbReference type="EMBL" id="LWHQ01000028">
    <property type="protein sequence ID" value="OAS23948.1"/>
    <property type="molecule type" value="Genomic_DNA"/>
</dbReference>
<evidence type="ECO:0000313" key="3">
    <source>
        <dbReference type="EMBL" id="OAS23948.1"/>
    </source>
</evidence>
<evidence type="ECO:0000313" key="4">
    <source>
        <dbReference type="Proteomes" id="UP000078316"/>
    </source>
</evidence>
<reference evidence="3 4" key="1">
    <citation type="submission" date="2016-04" db="EMBL/GenBank/DDBJ databases">
        <authorList>
            <person name="Evans L.H."/>
            <person name="Alamgir A."/>
            <person name="Owens N."/>
            <person name="Weber N.D."/>
            <person name="Virtaneva K."/>
            <person name="Barbian K."/>
            <person name="Babar A."/>
            <person name="Rosenke K."/>
        </authorList>
    </citation>
    <scope>NUCLEOTIDE SEQUENCE [LARGE SCALE GENOMIC DNA]</scope>
    <source>
        <strain evidence="3 4">PMB02</strain>
    </source>
</reference>
<dbReference type="AlphaFoldDB" id="A0A179SAR3"/>
<feature type="transmembrane region" description="Helical" evidence="2">
    <location>
        <begin position="12"/>
        <end position="32"/>
    </location>
</feature>
<evidence type="ECO:0000256" key="1">
    <source>
        <dbReference type="SAM" id="Coils"/>
    </source>
</evidence>
<dbReference type="STRING" id="427683.A5481_16000"/>
<dbReference type="RefSeq" id="WP_048437412.1">
    <property type="nucleotide sequence ID" value="NZ_LWHQ01000028.1"/>
</dbReference>
<keyword evidence="1" id="KW-0175">Coiled coil</keyword>
<comment type="caution">
    <text evidence="3">The sequence shown here is derived from an EMBL/GenBank/DDBJ whole genome shotgun (WGS) entry which is preliminary data.</text>
</comment>
<dbReference type="Proteomes" id="UP000078316">
    <property type="component" value="Unassembled WGS sequence"/>
</dbReference>
<keyword evidence="2" id="KW-0472">Membrane</keyword>
<accession>A0A179SAR3</accession>
<sequence>MDAILAELLGDAKPIAIVVGILGSLALCYPWVRKQLREISDGDAIRTAADALRKELGELLDKEQARVATLTTALEEASSQVRGLRAENGSLQADIAALRREVRAMVRICLSMRGAMQRTVDTGDCSPLRLWPDLNPVEPEPAPDRPSA</sequence>
<gene>
    <name evidence="3" type="ORF">A5481_16000</name>
</gene>
<name>A0A179SAR3_9HYPH</name>
<feature type="coiled-coil region" evidence="1">
    <location>
        <begin position="60"/>
        <end position="101"/>
    </location>
</feature>
<keyword evidence="2" id="KW-1133">Transmembrane helix</keyword>
<organism evidence="3 4">
    <name type="scientific">Methylobacterium platani</name>
    <dbReference type="NCBI Taxonomy" id="427683"/>
    <lineage>
        <taxon>Bacteria</taxon>
        <taxon>Pseudomonadati</taxon>
        <taxon>Pseudomonadota</taxon>
        <taxon>Alphaproteobacteria</taxon>
        <taxon>Hyphomicrobiales</taxon>
        <taxon>Methylobacteriaceae</taxon>
        <taxon>Methylobacterium</taxon>
    </lineage>
</organism>
<proteinExistence type="predicted"/>